<dbReference type="AlphaFoldDB" id="A0A371FZI7"/>
<protein>
    <submittedName>
        <fullName evidence="2">Uncharacterized protein</fullName>
    </submittedName>
</protein>
<proteinExistence type="predicted"/>
<evidence type="ECO:0000313" key="3">
    <source>
        <dbReference type="Proteomes" id="UP000257109"/>
    </source>
</evidence>
<comment type="caution">
    <text evidence="2">The sequence shown here is derived from an EMBL/GenBank/DDBJ whole genome shotgun (WGS) entry which is preliminary data.</text>
</comment>
<name>A0A371FZI7_MUCPR</name>
<reference evidence="2" key="1">
    <citation type="submission" date="2018-05" db="EMBL/GenBank/DDBJ databases">
        <title>Draft genome of Mucuna pruriens seed.</title>
        <authorList>
            <person name="Nnadi N.E."/>
            <person name="Vos R."/>
            <person name="Hasami M.H."/>
            <person name="Devisetty U.K."/>
            <person name="Aguiy J.C."/>
        </authorList>
    </citation>
    <scope>NUCLEOTIDE SEQUENCE [LARGE SCALE GENOMIC DNA]</scope>
    <source>
        <strain evidence="2">JCA_2017</strain>
    </source>
</reference>
<dbReference type="EMBL" id="QJKJ01007267">
    <property type="protein sequence ID" value="RDX83726.1"/>
    <property type="molecule type" value="Genomic_DNA"/>
</dbReference>
<accession>A0A371FZI7</accession>
<dbReference type="Proteomes" id="UP000257109">
    <property type="component" value="Unassembled WGS sequence"/>
</dbReference>
<sequence length="247" mass="28124">MEYGYRLCVGRSGRDNRLGRQSVSTGIPPHTSCKGEISKDYKERSEADKKDREVRTFDTVCRDDKLEANKGQDLDSLSGESSVLLEIMALWWKMFEMWKRNAKEIEMFKRENNELLSQYQRTDMGNMGLSRKTSTKEATIRGWNHRCPLPVGWKNLSLDKYEDTTDLDEHIDAYIIQVKTYSPMMMPCVPNILEGGSSELTPSSNIGHANESKVGGGRVTLLLHEMRLDSSHKNQRLESGGDSSLHD</sequence>
<evidence type="ECO:0000313" key="2">
    <source>
        <dbReference type="EMBL" id="RDX83726.1"/>
    </source>
</evidence>
<gene>
    <name evidence="2" type="ORF">CR513_35328</name>
</gene>
<feature type="non-terminal residue" evidence="2">
    <location>
        <position position="1"/>
    </location>
</feature>
<evidence type="ECO:0000256" key="1">
    <source>
        <dbReference type="SAM" id="MobiDB-lite"/>
    </source>
</evidence>
<keyword evidence="3" id="KW-1185">Reference proteome</keyword>
<organism evidence="2 3">
    <name type="scientific">Mucuna pruriens</name>
    <name type="common">Velvet bean</name>
    <name type="synonym">Dolichos pruriens</name>
    <dbReference type="NCBI Taxonomy" id="157652"/>
    <lineage>
        <taxon>Eukaryota</taxon>
        <taxon>Viridiplantae</taxon>
        <taxon>Streptophyta</taxon>
        <taxon>Embryophyta</taxon>
        <taxon>Tracheophyta</taxon>
        <taxon>Spermatophyta</taxon>
        <taxon>Magnoliopsida</taxon>
        <taxon>eudicotyledons</taxon>
        <taxon>Gunneridae</taxon>
        <taxon>Pentapetalae</taxon>
        <taxon>rosids</taxon>
        <taxon>fabids</taxon>
        <taxon>Fabales</taxon>
        <taxon>Fabaceae</taxon>
        <taxon>Papilionoideae</taxon>
        <taxon>50 kb inversion clade</taxon>
        <taxon>NPAAA clade</taxon>
        <taxon>indigoferoid/millettioid clade</taxon>
        <taxon>Phaseoleae</taxon>
        <taxon>Mucuna</taxon>
    </lineage>
</organism>
<feature type="region of interest" description="Disordered" evidence="1">
    <location>
        <begin position="18"/>
        <end position="49"/>
    </location>
</feature>
<feature type="compositionally biased region" description="Basic and acidic residues" evidence="1">
    <location>
        <begin position="36"/>
        <end position="49"/>
    </location>
</feature>